<dbReference type="PROSITE" id="PS50146">
    <property type="entry name" value="DAGK"/>
    <property type="match status" value="1"/>
</dbReference>
<organism evidence="6 7">
    <name type="scientific">Zeimonas arvi</name>
    <dbReference type="NCBI Taxonomy" id="2498847"/>
    <lineage>
        <taxon>Bacteria</taxon>
        <taxon>Pseudomonadati</taxon>
        <taxon>Pseudomonadota</taxon>
        <taxon>Betaproteobacteria</taxon>
        <taxon>Burkholderiales</taxon>
        <taxon>Burkholderiaceae</taxon>
        <taxon>Zeimonas</taxon>
    </lineage>
</organism>
<evidence type="ECO:0000259" key="5">
    <source>
        <dbReference type="PROSITE" id="PS50146"/>
    </source>
</evidence>
<evidence type="ECO:0000256" key="1">
    <source>
        <dbReference type="ARBA" id="ARBA00022679"/>
    </source>
</evidence>
<dbReference type="SUPFAM" id="SSF111331">
    <property type="entry name" value="NAD kinase/diacylglycerol kinase-like"/>
    <property type="match status" value="1"/>
</dbReference>
<feature type="domain" description="DAGKc" evidence="5">
    <location>
        <begin position="51"/>
        <end position="179"/>
    </location>
</feature>
<dbReference type="InterPro" id="IPR016064">
    <property type="entry name" value="NAD/diacylglycerol_kinase_sf"/>
</dbReference>
<keyword evidence="3 6" id="KW-0418">Kinase</keyword>
<comment type="caution">
    <text evidence="6">The sequence shown here is derived from an EMBL/GenBank/DDBJ whole genome shotgun (WGS) entry which is preliminary data.</text>
</comment>
<proteinExistence type="predicted"/>
<dbReference type="OrthoDB" id="142078at2"/>
<dbReference type="AlphaFoldDB" id="A0A5C8P6H2"/>
<dbReference type="Gene3D" id="3.40.50.10330">
    <property type="entry name" value="Probable inorganic polyphosphate/atp-NAD kinase, domain 1"/>
    <property type="match status" value="1"/>
</dbReference>
<dbReference type="Gene3D" id="2.60.200.40">
    <property type="match status" value="1"/>
</dbReference>
<dbReference type="Pfam" id="PF19279">
    <property type="entry name" value="YegS_C"/>
    <property type="match status" value="1"/>
</dbReference>
<dbReference type="GO" id="GO:0005524">
    <property type="term" value="F:ATP binding"/>
    <property type="evidence" value="ECO:0007669"/>
    <property type="project" value="UniProtKB-KW"/>
</dbReference>
<dbReference type="Proteomes" id="UP000321548">
    <property type="component" value="Unassembled WGS sequence"/>
</dbReference>
<dbReference type="InterPro" id="IPR017438">
    <property type="entry name" value="ATP-NAD_kinase_N"/>
</dbReference>
<keyword evidence="1" id="KW-0808">Transferase</keyword>
<keyword evidence="4" id="KW-0067">ATP-binding</keyword>
<dbReference type="PANTHER" id="PTHR12358">
    <property type="entry name" value="SPHINGOSINE KINASE"/>
    <property type="match status" value="1"/>
</dbReference>
<evidence type="ECO:0000313" key="6">
    <source>
        <dbReference type="EMBL" id="TXL68644.1"/>
    </source>
</evidence>
<evidence type="ECO:0000256" key="2">
    <source>
        <dbReference type="ARBA" id="ARBA00022741"/>
    </source>
</evidence>
<dbReference type="InterPro" id="IPR001206">
    <property type="entry name" value="Diacylglycerol_kinase_cat_dom"/>
</dbReference>
<keyword evidence="2" id="KW-0547">Nucleotide-binding</keyword>
<dbReference type="GO" id="GO:0016301">
    <property type="term" value="F:kinase activity"/>
    <property type="evidence" value="ECO:0007669"/>
    <property type="project" value="UniProtKB-KW"/>
</dbReference>
<dbReference type="SMART" id="SM00046">
    <property type="entry name" value="DAGKc"/>
    <property type="match status" value="1"/>
</dbReference>
<dbReference type="InterPro" id="IPR045540">
    <property type="entry name" value="YegS/DAGK_C"/>
</dbReference>
<gene>
    <name evidence="6" type="ORF">FHP08_02895</name>
</gene>
<evidence type="ECO:0000313" key="7">
    <source>
        <dbReference type="Proteomes" id="UP000321548"/>
    </source>
</evidence>
<accession>A0A5C8P6H2</accession>
<name>A0A5C8P6H2_9BURK</name>
<dbReference type="EMBL" id="VDUY01000001">
    <property type="protein sequence ID" value="TXL68644.1"/>
    <property type="molecule type" value="Genomic_DNA"/>
</dbReference>
<keyword evidence="7" id="KW-1185">Reference proteome</keyword>
<reference evidence="6 7" key="1">
    <citation type="submission" date="2019-06" db="EMBL/GenBank/DDBJ databases">
        <title>Quisquiliibacterium sp. nov., isolated from a maize field.</title>
        <authorList>
            <person name="Lin S.-Y."/>
            <person name="Tsai C.-F."/>
            <person name="Young C.-C."/>
        </authorList>
    </citation>
    <scope>NUCLEOTIDE SEQUENCE [LARGE SCALE GENOMIC DNA]</scope>
    <source>
        <strain evidence="6 7">CC-CFT501</strain>
    </source>
</reference>
<sequence>MRTNWRPPAPAPFHRFLRSRSSIPAPAPRSPLAVVSARLLSSATSRSSGPAMTATAIVIVNPRAAGGRAAKLVEPIRAWLSRHAPGTPVLAAGPDELRSRLAGLSPGSRAVLVGGDGSVHRLLPALLAGRLELGLVPVGTGNDFARALGVFGLGLEAALARALRAPALPCDVGELRMPAGAVPFASSLSAGFDAAVSRRALAVPGWVGGMPRYLVATLAELVALKSCRIRVLADRRLLHEGEALFAACLNTPSYGSGMPIAPAARIDDGVLDAVVAGRFGRAGALAMLPRLLLGRHLGHPRVLAAQFAELAIEADAPIPIAADGEPLGETTSLAVRVLPGALRVVR</sequence>
<protein>
    <submittedName>
        <fullName evidence="6">Diacylglycerol kinase family lipid kinase</fullName>
    </submittedName>
</protein>
<dbReference type="PANTHER" id="PTHR12358:SF54">
    <property type="entry name" value="SPHINGOSINE KINASE RELATED PROTEIN"/>
    <property type="match status" value="1"/>
</dbReference>
<evidence type="ECO:0000256" key="4">
    <source>
        <dbReference type="ARBA" id="ARBA00022840"/>
    </source>
</evidence>
<evidence type="ECO:0000256" key="3">
    <source>
        <dbReference type="ARBA" id="ARBA00022777"/>
    </source>
</evidence>
<dbReference type="Pfam" id="PF00781">
    <property type="entry name" value="DAGK_cat"/>
    <property type="match status" value="1"/>
</dbReference>
<dbReference type="InterPro" id="IPR050187">
    <property type="entry name" value="Lipid_Phosphate_FormReg"/>
</dbReference>